<evidence type="ECO:0000256" key="3">
    <source>
        <dbReference type="ARBA" id="ARBA00023277"/>
    </source>
</evidence>
<dbReference type="EMBL" id="JAUUTY010000004">
    <property type="protein sequence ID" value="KAK1644826.1"/>
    <property type="molecule type" value="Genomic_DNA"/>
</dbReference>
<evidence type="ECO:0008006" key="7">
    <source>
        <dbReference type="Google" id="ProtNLM"/>
    </source>
</evidence>
<name>A0AAD8S314_LOLMU</name>
<feature type="compositionally biased region" description="Basic and acidic residues" evidence="4">
    <location>
        <begin position="166"/>
        <end position="179"/>
    </location>
</feature>
<dbReference type="GO" id="GO:0030246">
    <property type="term" value="F:carbohydrate binding"/>
    <property type="evidence" value="ECO:0007669"/>
    <property type="project" value="InterPro"/>
</dbReference>
<evidence type="ECO:0000256" key="1">
    <source>
        <dbReference type="ARBA" id="ARBA00006206"/>
    </source>
</evidence>
<dbReference type="CDD" id="cd09019">
    <property type="entry name" value="galactose_mutarotase_like"/>
    <property type="match status" value="1"/>
</dbReference>
<reference evidence="5" key="1">
    <citation type="submission" date="2023-07" db="EMBL/GenBank/DDBJ databases">
        <title>A chromosome-level genome assembly of Lolium multiflorum.</title>
        <authorList>
            <person name="Chen Y."/>
            <person name="Copetti D."/>
            <person name="Kolliker R."/>
            <person name="Studer B."/>
        </authorList>
    </citation>
    <scope>NUCLEOTIDE SEQUENCE</scope>
    <source>
        <strain evidence="5">02402/16</strain>
        <tissue evidence="5">Leaf</tissue>
    </source>
</reference>
<dbReference type="Pfam" id="PF01263">
    <property type="entry name" value="Aldose_epim"/>
    <property type="match status" value="1"/>
</dbReference>
<evidence type="ECO:0000256" key="4">
    <source>
        <dbReference type="SAM" id="MobiDB-lite"/>
    </source>
</evidence>
<dbReference type="InterPro" id="IPR014718">
    <property type="entry name" value="GH-type_carb-bd"/>
</dbReference>
<dbReference type="GO" id="GO:0033499">
    <property type="term" value="P:galactose catabolic process via UDP-galactose, Leloir pathway"/>
    <property type="evidence" value="ECO:0007669"/>
    <property type="project" value="TreeGrafter"/>
</dbReference>
<accession>A0AAD8S314</accession>
<evidence type="ECO:0000313" key="6">
    <source>
        <dbReference type="Proteomes" id="UP001231189"/>
    </source>
</evidence>
<feature type="compositionally biased region" description="Basic and acidic residues" evidence="4">
    <location>
        <begin position="138"/>
        <end position="148"/>
    </location>
</feature>
<dbReference type="PANTHER" id="PTHR10091:SF13">
    <property type="entry name" value="ALDOSE 1-EPIMERASE"/>
    <property type="match status" value="1"/>
</dbReference>
<feature type="region of interest" description="Disordered" evidence="4">
    <location>
        <begin position="97"/>
        <end position="116"/>
    </location>
</feature>
<protein>
    <recommendedName>
        <fullName evidence="7">Aldose 1-epimerase</fullName>
    </recommendedName>
</protein>
<comment type="similarity">
    <text evidence="1">Belongs to the aldose epimerase family.</text>
</comment>
<sequence length="540" mass="59069">MSRANLQDSVNPKPLMVRIAEESPRQYPCPQVAPISLTLIRSCNRPPLSEMEKESVVAVSEAPVIIVAGAQAPVPAGNEEDGCEKWLLDWEPYKEDPYIAPSKPNDNNIIDDQPEGRARRCSVARTVAGAVLLRVEEKEGDGESREARPSSLLCAQSSGKNSSRSSKTEEARRAAAAGRREERRCARARRGAGDCREDLFVKRTNARGFCKEGRIWEGLGFGVGQPAELVGLRLGEAGNLGDVVLGKDTLSEYFNDGCYFGPLTGRVAYRIARGRFSLDGKVYHTYTNDGRNTIHGGHRGFSKVIWTVKEYVGGGHSPYITLFYRSFDGEQGFPGDLEVYATYQLSSPYTLSVRTNATALNKATPVNFLQHLYLNLGGQGTGDVLGHTLQLSASRYIPLDDELLPSSGRVVPVAGTNYDFRTPVPIGARIRHVSGGKGLVGYDTSYVIDGVGMRKVAAVRHSASGRGLELWANQPAMQLYTGNGLNNTIKGKAGKVYERYGGLCLETQGYPDAVNHPEFPSQTLRPGHVYKHDMDYKFSF</sequence>
<feature type="region of interest" description="Disordered" evidence="4">
    <location>
        <begin position="138"/>
        <end position="179"/>
    </location>
</feature>
<dbReference type="InterPro" id="IPR008183">
    <property type="entry name" value="Aldose_1/G6P_1-epimerase"/>
</dbReference>
<keyword evidence="2" id="KW-0413">Isomerase</keyword>
<dbReference type="GO" id="GO:0004034">
    <property type="term" value="F:aldose 1-epimerase activity"/>
    <property type="evidence" value="ECO:0007669"/>
    <property type="project" value="TreeGrafter"/>
</dbReference>
<dbReference type="SUPFAM" id="SSF74650">
    <property type="entry name" value="Galactose mutarotase-like"/>
    <property type="match status" value="1"/>
</dbReference>
<dbReference type="GO" id="GO:0006006">
    <property type="term" value="P:glucose metabolic process"/>
    <property type="evidence" value="ECO:0007669"/>
    <property type="project" value="TreeGrafter"/>
</dbReference>
<proteinExistence type="inferred from homology"/>
<dbReference type="InterPro" id="IPR047215">
    <property type="entry name" value="Galactose_mutarotase-like"/>
</dbReference>
<evidence type="ECO:0000313" key="5">
    <source>
        <dbReference type="EMBL" id="KAK1644826.1"/>
    </source>
</evidence>
<keyword evidence="6" id="KW-1185">Reference proteome</keyword>
<comment type="caution">
    <text evidence="5">The sequence shown here is derived from an EMBL/GenBank/DDBJ whole genome shotgun (WGS) entry which is preliminary data.</text>
</comment>
<keyword evidence="3" id="KW-0119">Carbohydrate metabolism</keyword>
<dbReference type="Proteomes" id="UP001231189">
    <property type="component" value="Unassembled WGS sequence"/>
</dbReference>
<organism evidence="5 6">
    <name type="scientific">Lolium multiflorum</name>
    <name type="common">Italian ryegrass</name>
    <name type="synonym">Lolium perenne subsp. multiflorum</name>
    <dbReference type="NCBI Taxonomy" id="4521"/>
    <lineage>
        <taxon>Eukaryota</taxon>
        <taxon>Viridiplantae</taxon>
        <taxon>Streptophyta</taxon>
        <taxon>Embryophyta</taxon>
        <taxon>Tracheophyta</taxon>
        <taxon>Spermatophyta</taxon>
        <taxon>Magnoliopsida</taxon>
        <taxon>Liliopsida</taxon>
        <taxon>Poales</taxon>
        <taxon>Poaceae</taxon>
        <taxon>BOP clade</taxon>
        <taxon>Pooideae</taxon>
        <taxon>Poodae</taxon>
        <taxon>Poeae</taxon>
        <taxon>Poeae Chloroplast Group 2 (Poeae type)</taxon>
        <taxon>Loliodinae</taxon>
        <taxon>Loliinae</taxon>
        <taxon>Lolium</taxon>
    </lineage>
</organism>
<dbReference type="InterPro" id="IPR011013">
    <property type="entry name" value="Gal_mutarotase_sf_dom"/>
</dbReference>
<dbReference type="Gene3D" id="2.70.98.10">
    <property type="match status" value="1"/>
</dbReference>
<gene>
    <name evidence="5" type="ORF">QYE76_062631</name>
</gene>
<dbReference type="AlphaFoldDB" id="A0AAD8S314"/>
<evidence type="ECO:0000256" key="2">
    <source>
        <dbReference type="ARBA" id="ARBA00023235"/>
    </source>
</evidence>
<dbReference type="PANTHER" id="PTHR10091">
    <property type="entry name" value="ALDOSE-1-EPIMERASE"/>
    <property type="match status" value="1"/>
</dbReference>